<keyword evidence="3" id="KW-1185">Reference proteome</keyword>
<organism evidence="2 3">
    <name type="scientific">Naegleria lovaniensis</name>
    <name type="common">Amoeba</name>
    <dbReference type="NCBI Taxonomy" id="51637"/>
    <lineage>
        <taxon>Eukaryota</taxon>
        <taxon>Discoba</taxon>
        <taxon>Heterolobosea</taxon>
        <taxon>Tetramitia</taxon>
        <taxon>Eutetramitia</taxon>
        <taxon>Vahlkampfiidae</taxon>
        <taxon>Naegleria</taxon>
    </lineage>
</organism>
<evidence type="ECO:0000313" key="2">
    <source>
        <dbReference type="EMBL" id="KAG2387052.1"/>
    </source>
</evidence>
<dbReference type="RefSeq" id="XP_044551044.1">
    <property type="nucleotide sequence ID" value="XM_044691466.1"/>
</dbReference>
<feature type="transmembrane region" description="Helical" evidence="1">
    <location>
        <begin position="160"/>
        <end position="183"/>
    </location>
</feature>
<feature type="transmembrane region" description="Helical" evidence="1">
    <location>
        <begin position="119"/>
        <end position="148"/>
    </location>
</feature>
<dbReference type="GeneID" id="68094543"/>
<comment type="caution">
    <text evidence="2">The sequence shown here is derived from an EMBL/GenBank/DDBJ whole genome shotgun (WGS) entry which is preliminary data.</text>
</comment>
<evidence type="ECO:0000256" key="1">
    <source>
        <dbReference type="SAM" id="Phobius"/>
    </source>
</evidence>
<accession>A0AA88GQL5</accession>
<protein>
    <submittedName>
        <fullName evidence="2">Uncharacterized protein</fullName>
    </submittedName>
</protein>
<name>A0AA88GQL5_NAELO</name>
<dbReference type="AlphaFoldDB" id="A0AA88GQL5"/>
<dbReference type="EMBL" id="PYSW02000014">
    <property type="protein sequence ID" value="KAG2387052.1"/>
    <property type="molecule type" value="Genomic_DNA"/>
</dbReference>
<sequence>MASLNIGDTIQVLSSSTTQLIFKVLPKLLFQNNIIIHGIRNLANIKLSSKKDDRDEYPSYFDSSTSSLTERKSKHISRAYYSFVHQIEETTKSERFEIHTTPYYRALLRLNHLLMNDPVSYFMVLSGVLIAFIIPIMISIFILFYMFFNWRQLGIFPMLLQLSLISILVLCSGVPIQCLMILFKKFPSPLHFLYHVLSLRKHKFGVTTSLLTTTPFSSQITPLYYYSTEILTVTPNKGIQLEKIEMDISTWDENEELDPKSKPQKVTIVNLLIYLLTHHMSEENAQSQQQQHAPILIDSKKLSRQFISIDDIQMIVIREGIMEGKSSGGTSAVNAHDQGGVVGSGNVGSNSAANAVVDPVSILLQGDAMELKIRKTQDLAIIMKTIHSREQIPFETIRPKNMHLKLIYKKVRSILQK</sequence>
<keyword evidence="1" id="KW-0812">Transmembrane</keyword>
<reference evidence="2 3" key="1">
    <citation type="journal article" date="2018" name="BMC Genomics">
        <title>The genome of Naegleria lovaniensis, the basis for a comparative approach to unravel pathogenicity factors of the human pathogenic amoeba N. fowleri.</title>
        <authorList>
            <person name="Liechti N."/>
            <person name="Schurch N."/>
            <person name="Bruggmann R."/>
            <person name="Wittwer M."/>
        </authorList>
    </citation>
    <scope>NUCLEOTIDE SEQUENCE [LARGE SCALE GENOMIC DNA]</scope>
    <source>
        <strain evidence="2 3">ATCC 30569</strain>
    </source>
</reference>
<dbReference type="Proteomes" id="UP000816034">
    <property type="component" value="Unassembled WGS sequence"/>
</dbReference>
<proteinExistence type="predicted"/>
<keyword evidence="1" id="KW-0472">Membrane</keyword>
<gene>
    <name evidence="2" type="ORF">C9374_002087</name>
</gene>
<evidence type="ECO:0000313" key="3">
    <source>
        <dbReference type="Proteomes" id="UP000816034"/>
    </source>
</evidence>
<keyword evidence="1" id="KW-1133">Transmembrane helix</keyword>